<keyword evidence="1" id="KW-1133">Transmembrane helix</keyword>
<dbReference type="Proteomes" id="UP000823660">
    <property type="component" value="Unassembled WGS sequence"/>
</dbReference>
<dbReference type="SUPFAM" id="SSF81606">
    <property type="entry name" value="PP2C-like"/>
    <property type="match status" value="1"/>
</dbReference>
<dbReference type="SMART" id="SM00331">
    <property type="entry name" value="PP2C_SIG"/>
    <property type="match status" value="1"/>
</dbReference>
<dbReference type="InterPro" id="IPR001932">
    <property type="entry name" value="PPM-type_phosphatase-like_dom"/>
</dbReference>
<organism evidence="3 4">
    <name type="scientific">Candidatus Cryptobacteroides faecipullorum</name>
    <dbReference type="NCBI Taxonomy" id="2840764"/>
    <lineage>
        <taxon>Bacteria</taxon>
        <taxon>Pseudomonadati</taxon>
        <taxon>Bacteroidota</taxon>
        <taxon>Bacteroidia</taxon>
        <taxon>Bacteroidales</taxon>
        <taxon>Candidatus Cryptobacteroides</taxon>
    </lineage>
</organism>
<name>A0A9D9NBG5_9BACT</name>
<reference evidence="3" key="2">
    <citation type="journal article" date="2021" name="PeerJ">
        <title>Extensive microbial diversity within the chicken gut microbiome revealed by metagenomics and culture.</title>
        <authorList>
            <person name="Gilroy R."/>
            <person name="Ravi A."/>
            <person name="Getino M."/>
            <person name="Pursley I."/>
            <person name="Horton D.L."/>
            <person name="Alikhan N.F."/>
            <person name="Baker D."/>
            <person name="Gharbi K."/>
            <person name="Hall N."/>
            <person name="Watson M."/>
            <person name="Adriaenssens E.M."/>
            <person name="Foster-Nyarko E."/>
            <person name="Jarju S."/>
            <person name="Secka A."/>
            <person name="Antonio M."/>
            <person name="Oren A."/>
            <person name="Chaudhuri R.R."/>
            <person name="La Ragione R."/>
            <person name="Hildebrand F."/>
            <person name="Pallen M.J."/>
        </authorList>
    </citation>
    <scope>NUCLEOTIDE SEQUENCE</scope>
    <source>
        <strain evidence="3">B1-15692</strain>
    </source>
</reference>
<sequence length="288" mass="31531">MLTPIDIKNKAAGYIESRIGGRKENQDSAGIKETELGYLVVVCDGMGGMQGGSVASQLAVLTILDTLSSADKQENPSMAMVKAIRNANMAILEEGRNTSHQGMGTTVTAILFTPNSAVTAYVGDSRIYQLRNGKKIFRTFDHSMVFEMVKKKVISEEQARLSAQSNIILKALGVNTDIEVEVEERPYLKGDRFILCTDGFWGAMPEDELIRRLSENLPVNQVLEKTANYIENIGRNSGKEYDNLTAAVIEMDCNSKLKDRKTVRGKLLIALVAVAAVAAVVLVFSLCY</sequence>
<evidence type="ECO:0000313" key="3">
    <source>
        <dbReference type="EMBL" id="MBO8467164.1"/>
    </source>
</evidence>
<dbReference type="InterPro" id="IPR036457">
    <property type="entry name" value="PPM-type-like_dom_sf"/>
</dbReference>
<dbReference type="CDD" id="cd00143">
    <property type="entry name" value="PP2Cc"/>
    <property type="match status" value="1"/>
</dbReference>
<dbReference type="SMART" id="SM00332">
    <property type="entry name" value="PP2Cc"/>
    <property type="match status" value="1"/>
</dbReference>
<keyword evidence="1" id="KW-0472">Membrane</keyword>
<dbReference type="PROSITE" id="PS51746">
    <property type="entry name" value="PPM_2"/>
    <property type="match status" value="1"/>
</dbReference>
<comment type="caution">
    <text evidence="3">The sequence shown here is derived from an EMBL/GenBank/DDBJ whole genome shotgun (WGS) entry which is preliminary data.</text>
</comment>
<reference evidence="3" key="1">
    <citation type="submission" date="2020-10" db="EMBL/GenBank/DDBJ databases">
        <authorList>
            <person name="Gilroy R."/>
        </authorList>
    </citation>
    <scope>NUCLEOTIDE SEQUENCE</scope>
    <source>
        <strain evidence="3">B1-15692</strain>
    </source>
</reference>
<proteinExistence type="predicted"/>
<gene>
    <name evidence="3" type="ORF">IAB99_05305</name>
</gene>
<dbReference type="Pfam" id="PF13672">
    <property type="entry name" value="PP2C_2"/>
    <property type="match status" value="1"/>
</dbReference>
<evidence type="ECO:0000259" key="2">
    <source>
        <dbReference type="PROSITE" id="PS51746"/>
    </source>
</evidence>
<evidence type="ECO:0000256" key="1">
    <source>
        <dbReference type="SAM" id="Phobius"/>
    </source>
</evidence>
<protein>
    <submittedName>
        <fullName evidence="3">Serine/threonine-protein phosphatase</fullName>
    </submittedName>
</protein>
<feature type="transmembrane region" description="Helical" evidence="1">
    <location>
        <begin position="267"/>
        <end position="286"/>
    </location>
</feature>
<evidence type="ECO:0000313" key="4">
    <source>
        <dbReference type="Proteomes" id="UP000823660"/>
    </source>
</evidence>
<feature type="domain" description="PPM-type phosphatase" evidence="2">
    <location>
        <begin position="11"/>
        <end position="251"/>
    </location>
</feature>
<dbReference type="AlphaFoldDB" id="A0A9D9NBG5"/>
<dbReference type="Gene3D" id="3.60.40.10">
    <property type="entry name" value="PPM-type phosphatase domain"/>
    <property type="match status" value="1"/>
</dbReference>
<dbReference type="EMBL" id="JADIMH010000030">
    <property type="protein sequence ID" value="MBO8467164.1"/>
    <property type="molecule type" value="Genomic_DNA"/>
</dbReference>
<accession>A0A9D9NBG5</accession>
<keyword evidence="1" id="KW-0812">Transmembrane</keyword>